<protein>
    <submittedName>
        <fullName evidence="1">Uncharacterized protein</fullName>
    </submittedName>
</protein>
<accession>A0A699T1W1</accession>
<proteinExistence type="predicted"/>
<feature type="non-terminal residue" evidence="1">
    <location>
        <position position="1"/>
    </location>
</feature>
<dbReference type="AlphaFoldDB" id="A0A699T1W1"/>
<evidence type="ECO:0000313" key="1">
    <source>
        <dbReference type="EMBL" id="GFD04187.1"/>
    </source>
</evidence>
<name>A0A699T1W1_TANCI</name>
<reference evidence="1" key="1">
    <citation type="journal article" date="2019" name="Sci. Rep.">
        <title>Draft genome of Tanacetum cinerariifolium, the natural source of mosquito coil.</title>
        <authorList>
            <person name="Yamashiro T."/>
            <person name="Shiraishi A."/>
            <person name="Satake H."/>
            <person name="Nakayama K."/>
        </authorList>
    </citation>
    <scope>NUCLEOTIDE SEQUENCE</scope>
</reference>
<sequence>KVYSDHKIVEVKLCYMGKSSDYQLGIESIQIKINLTAQSLTVRGIENLELYAIITEPSIGIVYQNKKNQRRLMGLKDISKFCDATLEKVLKEVYVLACVAFYELKELSLDELDKDFIELFEKEIKKHLKHRRQMRM</sequence>
<comment type="caution">
    <text evidence="1">The sequence shown here is derived from an EMBL/GenBank/DDBJ whole genome shotgun (WGS) entry which is preliminary data.</text>
</comment>
<dbReference type="EMBL" id="BKCJ011209941">
    <property type="protein sequence ID" value="GFD04187.1"/>
    <property type="molecule type" value="Genomic_DNA"/>
</dbReference>
<gene>
    <name evidence="1" type="ORF">Tci_876156</name>
</gene>
<organism evidence="1">
    <name type="scientific">Tanacetum cinerariifolium</name>
    <name type="common">Dalmatian daisy</name>
    <name type="synonym">Chrysanthemum cinerariifolium</name>
    <dbReference type="NCBI Taxonomy" id="118510"/>
    <lineage>
        <taxon>Eukaryota</taxon>
        <taxon>Viridiplantae</taxon>
        <taxon>Streptophyta</taxon>
        <taxon>Embryophyta</taxon>
        <taxon>Tracheophyta</taxon>
        <taxon>Spermatophyta</taxon>
        <taxon>Magnoliopsida</taxon>
        <taxon>eudicotyledons</taxon>
        <taxon>Gunneridae</taxon>
        <taxon>Pentapetalae</taxon>
        <taxon>asterids</taxon>
        <taxon>campanulids</taxon>
        <taxon>Asterales</taxon>
        <taxon>Asteraceae</taxon>
        <taxon>Asteroideae</taxon>
        <taxon>Anthemideae</taxon>
        <taxon>Anthemidinae</taxon>
        <taxon>Tanacetum</taxon>
    </lineage>
</organism>